<organism evidence="1 2">
    <name type="scientific">Hoeflea ulvae</name>
    <dbReference type="NCBI Taxonomy" id="2983764"/>
    <lineage>
        <taxon>Bacteria</taxon>
        <taxon>Pseudomonadati</taxon>
        <taxon>Pseudomonadota</taxon>
        <taxon>Alphaproteobacteria</taxon>
        <taxon>Hyphomicrobiales</taxon>
        <taxon>Rhizobiaceae</taxon>
        <taxon>Hoeflea</taxon>
    </lineage>
</organism>
<evidence type="ECO:0000313" key="2">
    <source>
        <dbReference type="Proteomes" id="UP001081283"/>
    </source>
</evidence>
<dbReference type="Proteomes" id="UP001081283">
    <property type="component" value="Unassembled WGS sequence"/>
</dbReference>
<proteinExistence type="predicted"/>
<reference evidence="1" key="1">
    <citation type="submission" date="2022-10" db="EMBL/GenBank/DDBJ databases">
        <title>Hoeflea sp. J2-29, isolated from marine algae.</title>
        <authorList>
            <person name="Kristyanto S."/>
            <person name="Kim J.M."/>
            <person name="Jeon C.O."/>
        </authorList>
    </citation>
    <scope>NUCLEOTIDE SEQUENCE</scope>
    <source>
        <strain evidence="1">J2-29</strain>
    </source>
</reference>
<protein>
    <submittedName>
        <fullName evidence="1">DUF6074 family protein</fullName>
    </submittedName>
</protein>
<dbReference type="EMBL" id="JAOVZQ010000001">
    <property type="protein sequence ID" value="MCY0094606.1"/>
    <property type="molecule type" value="Genomic_DNA"/>
</dbReference>
<dbReference type="Pfam" id="PF19551">
    <property type="entry name" value="DUF6074"/>
    <property type="match status" value="1"/>
</dbReference>
<evidence type="ECO:0000313" key="1">
    <source>
        <dbReference type="EMBL" id="MCY0094606.1"/>
    </source>
</evidence>
<dbReference type="InterPro" id="IPR045720">
    <property type="entry name" value="DUF6074"/>
</dbReference>
<gene>
    <name evidence="1" type="ORF">OEG82_11285</name>
</gene>
<keyword evidence="2" id="KW-1185">Reference proteome</keyword>
<dbReference type="RefSeq" id="WP_267612546.1">
    <property type="nucleotide sequence ID" value="NZ_JAOVZQ010000001.1"/>
</dbReference>
<sequence>MTALVIAFPLDRRRVEVIQAAKRLDLLHGQPADKWWKETCKAMADDLRSVGVGDEDVRRQVLAFQDAVQVELQRLALYAGEVRK</sequence>
<accession>A0ABT3YFD9</accession>
<name>A0ABT3YFD9_9HYPH</name>
<comment type="caution">
    <text evidence="1">The sequence shown here is derived from an EMBL/GenBank/DDBJ whole genome shotgun (WGS) entry which is preliminary data.</text>
</comment>